<proteinExistence type="predicted"/>
<dbReference type="EMBL" id="UOFX01000021">
    <property type="protein sequence ID" value="VAX07161.1"/>
    <property type="molecule type" value="Genomic_DNA"/>
</dbReference>
<feature type="transmembrane region" description="Helical" evidence="1">
    <location>
        <begin position="110"/>
        <end position="128"/>
    </location>
</feature>
<feature type="transmembrane region" description="Helical" evidence="1">
    <location>
        <begin position="60"/>
        <end position="78"/>
    </location>
</feature>
<keyword evidence="1" id="KW-0472">Membrane</keyword>
<evidence type="ECO:0000313" key="2">
    <source>
        <dbReference type="EMBL" id="VAX07161.1"/>
    </source>
</evidence>
<protein>
    <submittedName>
        <fullName evidence="2">Uncharacterized protein</fullName>
    </submittedName>
</protein>
<feature type="transmembrane region" description="Helical" evidence="1">
    <location>
        <begin position="35"/>
        <end position="53"/>
    </location>
</feature>
<dbReference type="AlphaFoldDB" id="A0A3B1AZC6"/>
<organism evidence="2">
    <name type="scientific">hydrothermal vent metagenome</name>
    <dbReference type="NCBI Taxonomy" id="652676"/>
    <lineage>
        <taxon>unclassified sequences</taxon>
        <taxon>metagenomes</taxon>
        <taxon>ecological metagenomes</taxon>
    </lineage>
</organism>
<gene>
    <name evidence="2" type="ORF">MNBD_GAMMA26-1437</name>
</gene>
<feature type="transmembrane region" description="Helical" evidence="1">
    <location>
        <begin position="134"/>
        <end position="155"/>
    </location>
</feature>
<evidence type="ECO:0000256" key="1">
    <source>
        <dbReference type="SAM" id="Phobius"/>
    </source>
</evidence>
<accession>A0A3B1AZC6</accession>
<keyword evidence="1" id="KW-1133">Transmembrane helix</keyword>
<feature type="transmembrane region" description="Helical" evidence="1">
    <location>
        <begin position="84"/>
        <end position="103"/>
    </location>
</feature>
<keyword evidence="1" id="KW-0812">Transmembrane</keyword>
<sequence length="187" mass="20201">MKRPTLLNGLAIALAASLIGGSTHAALSTIFTSSWALKLLIPILGLAYLIYLLSQTQERIGKITTLALWTTAAGTLWLFNPPFILYLMAHLGLIWLIRSLYFYSSMLSALADLGLTALSLAAAIWAIVQTGSIGLSIWCLFLVQALFTAIPASLYRKNTQATSADSKPFQTAFQTAEAAIRKLSANH</sequence>
<reference evidence="2" key="1">
    <citation type="submission" date="2018-06" db="EMBL/GenBank/DDBJ databases">
        <authorList>
            <person name="Zhirakovskaya E."/>
        </authorList>
    </citation>
    <scope>NUCLEOTIDE SEQUENCE</scope>
</reference>
<name>A0A3B1AZC6_9ZZZZ</name>